<keyword evidence="1" id="KW-0732">Signal</keyword>
<organism evidence="2 3">
    <name type="scientific">Trichoderma aggressivum f. europaeum</name>
    <dbReference type="NCBI Taxonomy" id="173218"/>
    <lineage>
        <taxon>Eukaryota</taxon>
        <taxon>Fungi</taxon>
        <taxon>Dikarya</taxon>
        <taxon>Ascomycota</taxon>
        <taxon>Pezizomycotina</taxon>
        <taxon>Sordariomycetes</taxon>
        <taxon>Hypocreomycetidae</taxon>
        <taxon>Hypocreales</taxon>
        <taxon>Hypocreaceae</taxon>
        <taxon>Trichoderma</taxon>
    </lineage>
</organism>
<evidence type="ECO:0000256" key="1">
    <source>
        <dbReference type="SAM" id="SignalP"/>
    </source>
</evidence>
<dbReference type="PANTHER" id="PTHR38123:SF6">
    <property type="entry name" value="CELL WALL SERINE-THREONINE-RICH GALACTOMANNOPROTEIN MP1 (AFU_ORTHOLOGUE AFUA_4G03240)"/>
    <property type="match status" value="1"/>
</dbReference>
<accession>A0AAE1M729</accession>
<feature type="chain" id="PRO_5041941969" evidence="1">
    <location>
        <begin position="20"/>
        <end position="181"/>
    </location>
</feature>
<evidence type="ECO:0000313" key="2">
    <source>
        <dbReference type="EMBL" id="KAK4078161.1"/>
    </source>
</evidence>
<proteinExistence type="predicted"/>
<dbReference type="Proteomes" id="UP001273209">
    <property type="component" value="Unassembled WGS sequence"/>
</dbReference>
<dbReference type="GeneID" id="87917345"/>
<name>A0AAE1M729_9HYPO</name>
<keyword evidence="3" id="KW-1185">Reference proteome</keyword>
<dbReference type="Pfam" id="PF12296">
    <property type="entry name" value="HsbA"/>
    <property type="match status" value="1"/>
</dbReference>
<dbReference type="PANTHER" id="PTHR38123">
    <property type="entry name" value="CELL WALL SERINE-THREONINE-RICH GALACTOMANNOPROTEIN MP1 (AFU_ORTHOLOGUE AFUA_4G03240)"/>
    <property type="match status" value="1"/>
</dbReference>
<dbReference type="AlphaFoldDB" id="A0AAE1M729"/>
<comment type="caution">
    <text evidence="2">The sequence shown here is derived from an EMBL/GenBank/DDBJ whole genome shotgun (WGS) entry which is preliminary data.</text>
</comment>
<feature type="signal peptide" evidence="1">
    <location>
        <begin position="1"/>
        <end position="19"/>
    </location>
</feature>
<protein>
    <submittedName>
        <fullName evidence="2">Uncharacterized protein</fullName>
    </submittedName>
</protein>
<sequence length="181" mass="18978">MVVITKLLYLALTATVTTATAIIRRDVIAVQNDITQKMGPSWNTLNNDLNGFPNSGFVGAITIRDDIANIVSILESTLSDIKSTGAFGTVSGTTILADIQLQVPTMLASLVTIGAQQSAWEAMQGGSWVLTQLESMRIATSNFMDAVIAAEPLVLKPGALALKTGMTGAFNTAIAAYAVSE</sequence>
<dbReference type="RefSeq" id="XP_062757701.1">
    <property type="nucleotide sequence ID" value="XM_062897440.1"/>
</dbReference>
<reference evidence="2" key="1">
    <citation type="submission" date="2023-11" db="EMBL/GenBank/DDBJ databases">
        <title>The genome sequences of three competitors of mushroom-forming fungi.</title>
        <authorList>
            <person name="Beijen E."/>
            <person name="Ohm R.A."/>
        </authorList>
    </citation>
    <scope>NUCLEOTIDE SEQUENCE</scope>
    <source>
        <strain evidence="2">CBS 100526</strain>
    </source>
</reference>
<dbReference type="Gene3D" id="1.20.1280.140">
    <property type="match status" value="1"/>
</dbReference>
<dbReference type="GO" id="GO:0005576">
    <property type="term" value="C:extracellular region"/>
    <property type="evidence" value="ECO:0007669"/>
    <property type="project" value="TreeGrafter"/>
</dbReference>
<dbReference type="EMBL" id="JAWRVG010000009">
    <property type="protein sequence ID" value="KAK4078161.1"/>
    <property type="molecule type" value="Genomic_DNA"/>
</dbReference>
<gene>
    <name evidence="2" type="ORF">Triagg1_3177</name>
</gene>
<evidence type="ECO:0000313" key="3">
    <source>
        <dbReference type="Proteomes" id="UP001273209"/>
    </source>
</evidence>
<dbReference type="InterPro" id="IPR021054">
    <property type="entry name" value="Cell_wall_mannoprotein_1"/>
</dbReference>